<accession>A0A4R3Y6A1</accession>
<dbReference type="EMBL" id="SMCO01000005">
    <property type="protein sequence ID" value="TCV87337.1"/>
    <property type="molecule type" value="Genomic_DNA"/>
</dbReference>
<protein>
    <submittedName>
        <fullName evidence="2">Uncharacterized protein</fullName>
    </submittedName>
</protein>
<feature type="chain" id="PRO_5020307377" evidence="1">
    <location>
        <begin position="21"/>
        <end position="111"/>
    </location>
</feature>
<name>A0A4R3Y6A1_9PROT</name>
<keyword evidence="3" id="KW-1185">Reference proteome</keyword>
<evidence type="ECO:0000256" key="1">
    <source>
        <dbReference type="SAM" id="SignalP"/>
    </source>
</evidence>
<dbReference type="RefSeq" id="WP_124945667.1">
    <property type="nucleotide sequence ID" value="NZ_BHVT01000017.1"/>
</dbReference>
<dbReference type="AlphaFoldDB" id="A0A4R3Y6A1"/>
<reference evidence="2 3" key="1">
    <citation type="submission" date="2019-03" db="EMBL/GenBank/DDBJ databases">
        <title>Genomic Encyclopedia of Type Strains, Phase IV (KMG-IV): sequencing the most valuable type-strain genomes for metagenomic binning, comparative biology and taxonomic classification.</title>
        <authorList>
            <person name="Goeker M."/>
        </authorList>
    </citation>
    <scope>NUCLEOTIDE SEQUENCE [LARGE SCALE GENOMIC DNA]</scope>
    <source>
        <strain evidence="2 3">DSM 100309</strain>
    </source>
</reference>
<comment type="caution">
    <text evidence="2">The sequence shown here is derived from an EMBL/GenBank/DDBJ whole genome shotgun (WGS) entry which is preliminary data.</text>
</comment>
<evidence type="ECO:0000313" key="3">
    <source>
        <dbReference type="Proteomes" id="UP000295367"/>
    </source>
</evidence>
<evidence type="ECO:0000313" key="2">
    <source>
        <dbReference type="EMBL" id="TCV87337.1"/>
    </source>
</evidence>
<dbReference type="Proteomes" id="UP000295367">
    <property type="component" value="Unassembled WGS sequence"/>
</dbReference>
<gene>
    <name evidence="2" type="ORF">EDC63_1052</name>
</gene>
<keyword evidence="1" id="KW-0732">Signal</keyword>
<feature type="signal peptide" evidence="1">
    <location>
        <begin position="1"/>
        <end position="20"/>
    </location>
</feature>
<dbReference type="OrthoDB" id="8778251at2"/>
<organism evidence="2 3">
    <name type="scientific">Sulfurirhabdus autotrophica</name>
    <dbReference type="NCBI Taxonomy" id="1706046"/>
    <lineage>
        <taxon>Bacteria</taxon>
        <taxon>Pseudomonadati</taxon>
        <taxon>Pseudomonadota</taxon>
        <taxon>Betaproteobacteria</taxon>
        <taxon>Nitrosomonadales</taxon>
        <taxon>Sulfuricellaceae</taxon>
        <taxon>Sulfurirhabdus</taxon>
    </lineage>
</organism>
<sequence length="111" mass="12330">MKRFLTVLAAFIMFNTQVSCNDDQTSFEKVFDVIGSQQVFLSSFDQLMQQLNGLCTKSSRATKVQYKYGNIECTKDVGADSFSISGGNYIGFIQTSFVGADKCSYAKKNIN</sequence>
<proteinExistence type="predicted"/>